<gene>
    <name evidence="1" type="ORF">Ciccas_004964</name>
</gene>
<evidence type="ECO:0000313" key="2">
    <source>
        <dbReference type="Proteomes" id="UP001626550"/>
    </source>
</evidence>
<dbReference type="AlphaFoldDB" id="A0ABD2QDI3"/>
<keyword evidence="2" id="KW-1185">Reference proteome</keyword>
<protein>
    <submittedName>
        <fullName evidence="1">Uncharacterized protein</fullName>
    </submittedName>
</protein>
<organism evidence="1 2">
    <name type="scientific">Cichlidogyrus casuarinus</name>
    <dbReference type="NCBI Taxonomy" id="1844966"/>
    <lineage>
        <taxon>Eukaryota</taxon>
        <taxon>Metazoa</taxon>
        <taxon>Spiralia</taxon>
        <taxon>Lophotrochozoa</taxon>
        <taxon>Platyhelminthes</taxon>
        <taxon>Monogenea</taxon>
        <taxon>Monopisthocotylea</taxon>
        <taxon>Dactylogyridea</taxon>
        <taxon>Ancyrocephalidae</taxon>
        <taxon>Cichlidogyrus</taxon>
    </lineage>
</organism>
<evidence type="ECO:0000313" key="1">
    <source>
        <dbReference type="EMBL" id="KAL3316386.1"/>
    </source>
</evidence>
<dbReference type="Proteomes" id="UP001626550">
    <property type="component" value="Unassembled WGS sequence"/>
</dbReference>
<name>A0ABD2QDI3_9PLAT</name>
<reference evidence="1 2" key="1">
    <citation type="submission" date="2024-11" db="EMBL/GenBank/DDBJ databases">
        <title>Adaptive evolution of stress response genes in parasites aligns with host niche diversity.</title>
        <authorList>
            <person name="Hahn C."/>
            <person name="Resl P."/>
        </authorList>
    </citation>
    <scope>NUCLEOTIDE SEQUENCE [LARGE SCALE GENOMIC DNA]</scope>
    <source>
        <strain evidence="1">EGGRZ-B1_66</strain>
        <tissue evidence="1">Body</tissue>
    </source>
</reference>
<proteinExistence type="predicted"/>
<sequence length="69" mass="7498">MQSLKLLRKQTETWMDNETACLPLVLPGKHAANACPICVTKTAISPTTGDPGWQISRKCEKGAGANDNW</sequence>
<dbReference type="EMBL" id="JBJKFK010000546">
    <property type="protein sequence ID" value="KAL3316386.1"/>
    <property type="molecule type" value="Genomic_DNA"/>
</dbReference>
<comment type="caution">
    <text evidence="1">The sequence shown here is derived from an EMBL/GenBank/DDBJ whole genome shotgun (WGS) entry which is preliminary data.</text>
</comment>
<accession>A0ABD2QDI3</accession>